<feature type="compositionally biased region" description="Basic and acidic residues" evidence="1">
    <location>
        <begin position="101"/>
        <end position="120"/>
    </location>
</feature>
<dbReference type="AlphaFoldDB" id="A0A0F9KN83"/>
<evidence type="ECO:0000256" key="1">
    <source>
        <dbReference type="SAM" id="MobiDB-lite"/>
    </source>
</evidence>
<reference evidence="2" key="1">
    <citation type="journal article" date="2015" name="Nature">
        <title>Complex archaea that bridge the gap between prokaryotes and eukaryotes.</title>
        <authorList>
            <person name="Spang A."/>
            <person name="Saw J.H."/>
            <person name="Jorgensen S.L."/>
            <person name="Zaremba-Niedzwiedzka K."/>
            <person name="Martijn J."/>
            <person name="Lind A.E."/>
            <person name="van Eijk R."/>
            <person name="Schleper C."/>
            <person name="Guy L."/>
            <person name="Ettema T.J."/>
        </authorList>
    </citation>
    <scope>NUCLEOTIDE SEQUENCE</scope>
</reference>
<feature type="compositionally biased region" description="Basic residues" evidence="1">
    <location>
        <begin position="133"/>
        <end position="145"/>
    </location>
</feature>
<comment type="caution">
    <text evidence="2">The sequence shown here is derived from an EMBL/GenBank/DDBJ whole genome shotgun (WGS) entry which is preliminary data.</text>
</comment>
<protein>
    <submittedName>
        <fullName evidence="2">Uncharacterized protein</fullName>
    </submittedName>
</protein>
<feature type="region of interest" description="Disordered" evidence="1">
    <location>
        <begin position="74"/>
        <end position="158"/>
    </location>
</feature>
<sequence>MRHSVDEMKEQRYQDQFAGQQKQIQDITNILKQTLDTIADLKKGSTGRSEMDIIHEIITGVKEEASGARKDIKEAFTSSSLPPGKTAQERESRKKRVKGALKTDQERISRKHSVHQDFLHQRVAKRGKPERNKRGRPSKPTRILRKSVSGSSFPRVEI</sequence>
<accession>A0A0F9KN83</accession>
<name>A0A0F9KN83_9ZZZZ</name>
<proteinExistence type="predicted"/>
<evidence type="ECO:0000313" key="2">
    <source>
        <dbReference type="EMBL" id="KKM23583.1"/>
    </source>
</evidence>
<gene>
    <name evidence="2" type="ORF">LCGC14_1613690</name>
</gene>
<feature type="region of interest" description="Disordered" evidence="1">
    <location>
        <begin position="1"/>
        <end position="21"/>
    </location>
</feature>
<organism evidence="2">
    <name type="scientific">marine sediment metagenome</name>
    <dbReference type="NCBI Taxonomy" id="412755"/>
    <lineage>
        <taxon>unclassified sequences</taxon>
        <taxon>metagenomes</taxon>
        <taxon>ecological metagenomes</taxon>
    </lineage>
</organism>
<dbReference type="EMBL" id="LAZR01013095">
    <property type="protein sequence ID" value="KKM23583.1"/>
    <property type="molecule type" value="Genomic_DNA"/>
</dbReference>
<feature type="compositionally biased region" description="Basic and acidic residues" evidence="1">
    <location>
        <begin position="1"/>
        <end position="13"/>
    </location>
</feature>